<sequence length="51" mass="5944">NKLSEYVIDKLPANYDYLVIEIQQLPDYIIAKEFLVNQFEANLLVNVNSVE</sequence>
<keyword evidence="2" id="KW-1185">Reference proteome</keyword>
<organism evidence="1 2">
    <name type="scientific">Gigaspora margarita</name>
    <dbReference type="NCBI Taxonomy" id="4874"/>
    <lineage>
        <taxon>Eukaryota</taxon>
        <taxon>Fungi</taxon>
        <taxon>Fungi incertae sedis</taxon>
        <taxon>Mucoromycota</taxon>
        <taxon>Glomeromycotina</taxon>
        <taxon>Glomeromycetes</taxon>
        <taxon>Diversisporales</taxon>
        <taxon>Gigasporaceae</taxon>
        <taxon>Gigaspora</taxon>
    </lineage>
</organism>
<comment type="caution">
    <text evidence="1">The sequence shown here is derived from an EMBL/GenBank/DDBJ whole genome shotgun (WGS) entry which is preliminary data.</text>
</comment>
<evidence type="ECO:0000313" key="2">
    <source>
        <dbReference type="Proteomes" id="UP000789901"/>
    </source>
</evidence>
<protein>
    <submittedName>
        <fullName evidence="1">42882_t:CDS:1</fullName>
    </submittedName>
</protein>
<dbReference type="EMBL" id="CAJVQB010153572">
    <property type="protein sequence ID" value="CAG8855832.1"/>
    <property type="molecule type" value="Genomic_DNA"/>
</dbReference>
<reference evidence="1 2" key="1">
    <citation type="submission" date="2021-06" db="EMBL/GenBank/DDBJ databases">
        <authorList>
            <person name="Kallberg Y."/>
            <person name="Tangrot J."/>
            <person name="Rosling A."/>
        </authorList>
    </citation>
    <scope>NUCLEOTIDE SEQUENCE [LARGE SCALE GENOMIC DNA]</scope>
    <source>
        <strain evidence="1 2">120-4 pot B 10/14</strain>
    </source>
</reference>
<accession>A0ABN7XKU6</accession>
<name>A0ABN7XKU6_GIGMA</name>
<gene>
    <name evidence="1" type="ORF">GMARGA_LOCUS44653</name>
</gene>
<feature type="non-terminal residue" evidence="1">
    <location>
        <position position="1"/>
    </location>
</feature>
<feature type="non-terminal residue" evidence="1">
    <location>
        <position position="51"/>
    </location>
</feature>
<evidence type="ECO:0000313" key="1">
    <source>
        <dbReference type="EMBL" id="CAG8855832.1"/>
    </source>
</evidence>
<proteinExistence type="predicted"/>
<dbReference type="Proteomes" id="UP000789901">
    <property type="component" value="Unassembled WGS sequence"/>
</dbReference>